<dbReference type="PANTHER" id="PTHR36836">
    <property type="entry name" value="COLANIC ACID BIOSYNTHESIS PROTEIN WCAK"/>
    <property type="match status" value="1"/>
</dbReference>
<gene>
    <name evidence="3" type="ORF">BKA07_001467</name>
</gene>
<name>A0A846S4J9_9MICO</name>
<protein>
    <submittedName>
        <fullName evidence="3">Polysaccharide pyruvyl transferase WcaK-like protein</fullName>
    </submittedName>
</protein>
<dbReference type="EMBL" id="JAATJN010000001">
    <property type="protein sequence ID" value="NJC56432.1"/>
    <property type="molecule type" value="Genomic_DNA"/>
</dbReference>
<dbReference type="PANTHER" id="PTHR36836:SF1">
    <property type="entry name" value="COLANIC ACID BIOSYNTHESIS PROTEIN WCAK"/>
    <property type="match status" value="1"/>
</dbReference>
<accession>A0A846S4J9</accession>
<dbReference type="Proteomes" id="UP000576792">
    <property type="component" value="Unassembled WGS sequence"/>
</dbReference>
<feature type="compositionally biased region" description="Pro residues" evidence="1">
    <location>
        <begin position="185"/>
        <end position="199"/>
    </location>
</feature>
<feature type="compositionally biased region" description="Polar residues" evidence="1">
    <location>
        <begin position="216"/>
        <end position="226"/>
    </location>
</feature>
<keyword evidence="4" id="KW-1185">Reference proteome</keyword>
<feature type="region of interest" description="Disordered" evidence="1">
    <location>
        <begin position="184"/>
        <end position="203"/>
    </location>
</feature>
<keyword evidence="3" id="KW-0808">Transferase</keyword>
<feature type="domain" description="Polysaccharide pyruvyl transferase" evidence="2">
    <location>
        <begin position="324"/>
        <end position="365"/>
    </location>
</feature>
<proteinExistence type="predicted"/>
<organism evidence="3 4">
    <name type="scientific">Brevibacterium marinum</name>
    <dbReference type="NCBI Taxonomy" id="418643"/>
    <lineage>
        <taxon>Bacteria</taxon>
        <taxon>Bacillati</taxon>
        <taxon>Actinomycetota</taxon>
        <taxon>Actinomycetes</taxon>
        <taxon>Micrococcales</taxon>
        <taxon>Brevibacteriaceae</taxon>
        <taxon>Brevibacterium</taxon>
    </lineage>
</organism>
<dbReference type="GO" id="GO:0016740">
    <property type="term" value="F:transferase activity"/>
    <property type="evidence" value="ECO:0007669"/>
    <property type="project" value="UniProtKB-KW"/>
</dbReference>
<evidence type="ECO:0000313" key="3">
    <source>
        <dbReference type="EMBL" id="NJC56432.1"/>
    </source>
</evidence>
<sequence>MSPLRILLLTNRDSDNVGDQIIEATVISIVKGVMKNLGFASDDFTISSRAAGIISKRYMKSKDPELLTPAREAISKADLLIFGGAPLFNYAYQNFYLRTIYTLELAQEYGVPVLFSSIGVEKFDADNKKSRALKKALSLPVVRQITTRDDIDSLRLYAEDTDVPVAHVADPAVLADIVYRKKPEPAPAPKPAPKPPPSVPLRAKRKLKRITRRILGQTTNRTTAAPKSTPAPVVSTKGPVHPVTESQKPTKKRIGLVVTRAGIFADNGIDFSEDDQRRFWLETITELEDRGLDYRVFTTGHFSDEVFLDSLVKNFGVPGGKVAVTVNSPDELIRELRGCDGVIAYRLHASITSFALGVPSIGLSWNFKVPYFYESVGYGHRALDHQRWTAAEVVPALEKALAEGVEKDYDFLKSVYDTLFTGVRGALAPESDAKPYSFDELWEGLPRQVATGPKGYRDKVNRKLRRTYENYQKLSDAVQSEA</sequence>
<evidence type="ECO:0000313" key="4">
    <source>
        <dbReference type="Proteomes" id="UP000576792"/>
    </source>
</evidence>
<comment type="caution">
    <text evidence="3">The sequence shown here is derived from an EMBL/GenBank/DDBJ whole genome shotgun (WGS) entry which is preliminary data.</text>
</comment>
<evidence type="ECO:0000259" key="2">
    <source>
        <dbReference type="Pfam" id="PF04230"/>
    </source>
</evidence>
<dbReference type="AlphaFoldDB" id="A0A846S4J9"/>
<dbReference type="InterPro" id="IPR007345">
    <property type="entry name" value="Polysacch_pyruvyl_Trfase"/>
</dbReference>
<reference evidence="3 4" key="1">
    <citation type="submission" date="2020-03" db="EMBL/GenBank/DDBJ databases">
        <title>Sequencing the genomes of 1000 actinobacteria strains.</title>
        <authorList>
            <person name="Klenk H.-P."/>
        </authorList>
    </citation>
    <scope>NUCLEOTIDE SEQUENCE [LARGE SCALE GENOMIC DNA]</scope>
    <source>
        <strain evidence="3 4">DSM 18964</strain>
    </source>
</reference>
<feature type="domain" description="Polysaccharide pyruvyl transferase" evidence="2">
    <location>
        <begin position="56"/>
        <end position="210"/>
    </location>
</feature>
<dbReference type="RefSeq" id="WP_167950309.1">
    <property type="nucleotide sequence ID" value="NZ_BAAAPQ010000026.1"/>
</dbReference>
<dbReference type="Pfam" id="PF04230">
    <property type="entry name" value="PS_pyruv_trans"/>
    <property type="match status" value="2"/>
</dbReference>
<feature type="region of interest" description="Disordered" evidence="1">
    <location>
        <begin position="210"/>
        <end position="248"/>
    </location>
</feature>
<evidence type="ECO:0000256" key="1">
    <source>
        <dbReference type="SAM" id="MobiDB-lite"/>
    </source>
</evidence>